<dbReference type="InterPro" id="IPR036457">
    <property type="entry name" value="PPM-type-like_dom_sf"/>
</dbReference>
<dbReference type="EMBL" id="KI925456">
    <property type="protein sequence ID" value="ETW84139.1"/>
    <property type="molecule type" value="Genomic_DNA"/>
</dbReference>
<reference evidence="2 3" key="1">
    <citation type="journal article" date="2012" name="New Phytol.">
        <title>Insight into trade-off between wood decay and parasitism from the genome of a fungal forest pathogen.</title>
        <authorList>
            <person name="Olson A."/>
            <person name="Aerts A."/>
            <person name="Asiegbu F."/>
            <person name="Belbahri L."/>
            <person name="Bouzid O."/>
            <person name="Broberg A."/>
            <person name="Canback B."/>
            <person name="Coutinho P.M."/>
            <person name="Cullen D."/>
            <person name="Dalman K."/>
            <person name="Deflorio G."/>
            <person name="van Diepen L.T."/>
            <person name="Dunand C."/>
            <person name="Duplessis S."/>
            <person name="Durling M."/>
            <person name="Gonthier P."/>
            <person name="Grimwood J."/>
            <person name="Fossdal C.G."/>
            <person name="Hansson D."/>
            <person name="Henrissat B."/>
            <person name="Hietala A."/>
            <person name="Himmelstrand K."/>
            <person name="Hoffmeister D."/>
            <person name="Hogberg N."/>
            <person name="James T.Y."/>
            <person name="Karlsson M."/>
            <person name="Kohler A."/>
            <person name="Kues U."/>
            <person name="Lee Y.H."/>
            <person name="Lin Y.C."/>
            <person name="Lind M."/>
            <person name="Lindquist E."/>
            <person name="Lombard V."/>
            <person name="Lucas S."/>
            <person name="Lunden K."/>
            <person name="Morin E."/>
            <person name="Murat C."/>
            <person name="Park J."/>
            <person name="Raffaello T."/>
            <person name="Rouze P."/>
            <person name="Salamov A."/>
            <person name="Schmutz J."/>
            <person name="Solheim H."/>
            <person name="Stahlberg J."/>
            <person name="Velez H."/>
            <person name="de Vries R.P."/>
            <person name="Wiebenga A."/>
            <person name="Woodward S."/>
            <person name="Yakovlev I."/>
            <person name="Garbelotto M."/>
            <person name="Martin F."/>
            <person name="Grigoriev I.V."/>
            <person name="Stenlid J."/>
        </authorList>
    </citation>
    <scope>NUCLEOTIDE SEQUENCE [LARGE SCALE GENOMIC DNA]</scope>
    <source>
        <strain evidence="2 3">TC 32-1</strain>
    </source>
</reference>
<dbReference type="PANTHER" id="PTHR13832:SF792">
    <property type="entry name" value="GM14286P"/>
    <property type="match status" value="1"/>
</dbReference>
<dbReference type="HOGENOM" id="CLU_021928_3_1_1"/>
<protein>
    <recommendedName>
        <fullName evidence="1">PPM-type phosphatase domain-containing protein</fullName>
    </recommendedName>
</protein>
<accession>W4KEH3</accession>
<dbReference type="InterPro" id="IPR015655">
    <property type="entry name" value="PP2C"/>
</dbReference>
<feature type="domain" description="PPM-type phosphatase" evidence="1">
    <location>
        <begin position="99"/>
        <end position="514"/>
    </location>
</feature>
<dbReference type="KEGG" id="hir:HETIRDRAFT_449702"/>
<dbReference type="PANTHER" id="PTHR13832">
    <property type="entry name" value="PROTEIN PHOSPHATASE 2C"/>
    <property type="match status" value="1"/>
</dbReference>
<dbReference type="STRING" id="747525.W4KEH3"/>
<dbReference type="SMART" id="SM00332">
    <property type="entry name" value="PP2Cc"/>
    <property type="match status" value="1"/>
</dbReference>
<dbReference type="eggNOG" id="KOG0700">
    <property type="taxonomic scope" value="Eukaryota"/>
</dbReference>
<dbReference type="SUPFAM" id="SSF81606">
    <property type="entry name" value="PP2C-like"/>
    <property type="match status" value="1"/>
</dbReference>
<name>W4KEH3_HETIT</name>
<dbReference type="FunCoup" id="W4KEH3">
    <property type="interactions" value="200"/>
</dbReference>
<dbReference type="GO" id="GO:0004741">
    <property type="term" value="F:[pyruvate dehydrogenase (acetyl-transferring)]-phosphatase activity"/>
    <property type="evidence" value="ECO:0007669"/>
    <property type="project" value="TreeGrafter"/>
</dbReference>
<dbReference type="GeneID" id="20675976"/>
<gene>
    <name evidence="2" type="ORF">HETIRDRAFT_449702</name>
</gene>
<sequence>MLRRAWKPAALIAIGVATPAYLYNRYSSRSKPQTFDVSIKETGPDGKALMVTKTFPLQSMSDIDQRINQHASLETKPAAQGLVWKHTTAHLSSNDPIEDANSHSVIAKEHTSLSPAGQLLFFAVMDGHGGWHTSQLLSNVLIPAVALELSTLIANGKAPISKSSMLDSVKTLFSKSGPTIPLDADPKFVAQAIERAFLNLDTQIVNAPLHVLVDNTDRTALEKRDIPDLSQHPLGMATMLPAMSGSCAILALLDTSHRDLYVACTGDSRAVAGIWEETEDGQGKWRVEVLSEDQTGRNPNEIKRVQSEHPVDEAQDVIRRGRVLGGLEPTRAFGDARYKWSRETQEILNKAFMVGNGKVMRPAPPTLKTPPYVTAKPVITHRKLSIPYATSSQKPQSTTRFLVLATDGLWDQLSSEEVVALVGGYLSGLKGTVSKSSLSSIVPTTAGSPAVEGKDKRRKADEGSWAFVDNNVSAHLIRNAFGGGDEQRLRQLLSIPAPHSRRWRDDVTVTVVWWEESKSAKAKL</sequence>
<keyword evidence="3" id="KW-1185">Reference proteome</keyword>
<dbReference type="AlphaFoldDB" id="W4KEH3"/>
<dbReference type="Gene3D" id="3.60.40.10">
    <property type="entry name" value="PPM-type phosphatase domain"/>
    <property type="match status" value="1"/>
</dbReference>
<dbReference type="Proteomes" id="UP000030671">
    <property type="component" value="Unassembled WGS sequence"/>
</dbReference>
<evidence type="ECO:0000259" key="1">
    <source>
        <dbReference type="PROSITE" id="PS51746"/>
    </source>
</evidence>
<proteinExistence type="predicted"/>
<dbReference type="OrthoDB" id="420076at2759"/>
<evidence type="ECO:0000313" key="2">
    <source>
        <dbReference type="EMBL" id="ETW84139.1"/>
    </source>
</evidence>
<dbReference type="InterPro" id="IPR001932">
    <property type="entry name" value="PPM-type_phosphatase-like_dom"/>
</dbReference>
<evidence type="ECO:0000313" key="3">
    <source>
        <dbReference type="Proteomes" id="UP000030671"/>
    </source>
</evidence>
<dbReference type="RefSeq" id="XP_009543844.1">
    <property type="nucleotide sequence ID" value="XM_009545549.1"/>
</dbReference>
<dbReference type="GO" id="GO:0005739">
    <property type="term" value="C:mitochondrion"/>
    <property type="evidence" value="ECO:0007669"/>
    <property type="project" value="TreeGrafter"/>
</dbReference>
<dbReference type="InParanoid" id="W4KEH3"/>
<dbReference type="PROSITE" id="PS51746">
    <property type="entry name" value="PPM_2"/>
    <property type="match status" value="1"/>
</dbReference>
<dbReference type="CDD" id="cd00143">
    <property type="entry name" value="PP2Cc"/>
    <property type="match status" value="1"/>
</dbReference>
<organism evidence="2 3">
    <name type="scientific">Heterobasidion irregulare (strain TC 32-1)</name>
    <dbReference type="NCBI Taxonomy" id="747525"/>
    <lineage>
        <taxon>Eukaryota</taxon>
        <taxon>Fungi</taxon>
        <taxon>Dikarya</taxon>
        <taxon>Basidiomycota</taxon>
        <taxon>Agaricomycotina</taxon>
        <taxon>Agaricomycetes</taxon>
        <taxon>Russulales</taxon>
        <taxon>Bondarzewiaceae</taxon>
        <taxon>Heterobasidion</taxon>
        <taxon>Heterobasidion annosum species complex</taxon>
    </lineage>
</organism>
<dbReference type="Pfam" id="PF00481">
    <property type="entry name" value="PP2C"/>
    <property type="match status" value="1"/>
</dbReference>